<evidence type="ECO:0000256" key="4">
    <source>
        <dbReference type="SAM" id="MobiDB-lite"/>
    </source>
</evidence>
<dbReference type="InterPro" id="IPR023803">
    <property type="entry name" value="Ribosomal_bS16_dom_sf"/>
</dbReference>
<dbReference type="GO" id="GO:0032543">
    <property type="term" value="P:mitochondrial translation"/>
    <property type="evidence" value="ECO:0007669"/>
    <property type="project" value="TreeGrafter"/>
</dbReference>
<comment type="caution">
    <text evidence="5">The sequence shown here is derived from an EMBL/GenBank/DDBJ whole genome shotgun (WGS) entry which is preliminary data.</text>
</comment>
<organism evidence="5 6">
    <name type="scientific">Chara braunii</name>
    <name type="common">Braun's stonewort</name>
    <dbReference type="NCBI Taxonomy" id="69332"/>
    <lineage>
        <taxon>Eukaryota</taxon>
        <taxon>Viridiplantae</taxon>
        <taxon>Streptophyta</taxon>
        <taxon>Charophyceae</taxon>
        <taxon>Charales</taxon>
        <taxon>Characeae</taxon>
        <taxon>Chara</taxon>
    </lineage>
</organism>
<evidence type="ECO:0000313" key="5">
    <source>
        <dbReference type="EMBL" id="GBG75994.1"/>
    </source>
</evidence>
<comment type="similarity">
    <text evidence="1">Belongs to the bacterial ribosomal protein bS16 family.</text>
</comment>
<name>A0A388L0Z2_CHABU</name>
<dbReference type="GO" id="GO:0003735">
    <property type="term" value="F:structural constituent of ribosome"/>
    <property type="evidence" value="ECO:0007669"/>
    <property type="project" value="InterPro"/>
</dbReference>
<dbReference type="STRING" id="69332.A0A388L0Z2"/>
<evidence type="ECO:0000313" key="6">
    <source>
        <dbReference type="Proteomes" id="UP000265515"/>
    </source>
</evidence>
<reference evidence="5 6" key="1">
    <citation type="journal article" date="2018" name="Cell">
        <title>The Chara Genome: Secondary Complexity and Implications for Plant Terrestrialization.</title>
        <authorList>
            <person name="Nishiyama T."/>
            <person name="Sakayama H."/>
            <person name="Vries J.D."/>
            <person name="Buschmann H."/>
            <person name="Saint-Marcoux D."/>
            <person name="Ullrich K.K."/>
            <person name="Haas F.B."/>
            <person name="Vanderstraeten L."/>
            <person name="Becker D."/>
            <person name="Lang D."/>
            <person name="Vosolsobe S."/>
            <person name="Rombauts S."/>
            <person name="Wilhelmsson P.K.I."/>
            <person name="Janitza P."/>
            <person name="Kern R."/>
            <person name="Heyl A."/>
            <person name="Rumpler F."/>
            <person name="Villalobos L.I.A.C."/>
            <person name="Clay J.M."/>
            <person name="Skokan R."/>
            <person name="Toyoda A."/>
            <person name="Suzuki Y."/>
            <person name="Kagoshima H."/>
            <person name="Schijlen E."/>
            <person name="Tajeshwar N."/>
            <person name="Catarino B."/>
            <person name="Hetherington A.J."/>
            <person name="Saltykova A."/>
            <person name="Bonnot C."/>
            <person name="Breuninger H."/>
            <person name="Symeonidi A."/>
            <person name="Radhakrishnan G.V."/>
            <person name="Van Nieuwerburgh F."/>
            <person name="Deforce D."/>
            <person name="Chang C."/>
            <person name="Karol K.G."/>
            <person name="Hedrich R."/>
            <person name="Ulvskov P."/>
            <person name="Glockner G."/>
            <person name="Delwiche C.F."/>
            <person name="Petrasek J."/>
            <person name="Van de Peer Y."/>
            <person name="Friml J."/>
            <person name="Beilby M."/>
            <person name="Dolan L."/>
            <person name="Kohara Y."/>
            <person name="Sugano S."/>
            <person name="Fujiyama A."/>
            <person name="Delaux P.-M."/>
            <person name="Quint M."/>
            <person name="TheiBen G."/>
            <person name="Hagemann M."/>
            <person name="Harholt J."/>
            <person name="Dunand C."/>
            <person name="Zachgo S."/>
            <person name="Langdale J."/>
            <person name="Maumus F."/>
            <person name="Straeten D.V.D."/>
            <person name="Gould S.B."/>
            <person name="Rensing S.A."/>
        </authorList>
    </citation>
    <scope>NUCLEOTIDE SEQUENCE [LARGE SCALE GENOMIC DNA]</scope>
    <source>
        <strain evidence="5 6">S276</strain>
    </source>
</reference>
<evidence type="ECO:0000256" key="3">
    <source>
        <dbReference type="ARBA" id="ARBA00023274"/>
    </source>
</evidence>
<evidence type="ECO:0000256" key="2">
    <source>
        <dbReference type="ARBA" id="ARBA00022980"/>
    </source>
</evidence>
<dbReference type="PANTHER" id="PTHR12919">
    <property type="entry name" value="30S RIBOSOMAL PROTEIN S16"/>
    <property type="match status" value="1"/>
</dbReference>
<keyword evidence="3" id="KW-0687">Ribonucleoprotein</keyword>
<dbReference type="PANTHER" id="PTHR12919:SF39">
    <property type="entry name" value="SMALL RIBOSOMAL SUBUNIT PROTEIN BS16M_BS16C"/>
    <property type="match status" value="1"/>
</dbReference>
<gene>
    <name evidence="5" type="ORF">CBR_g21235</name>
</gene>
<evidence type="ECO:0008006" key="7">
    <source>
        <dbReference type="Google" id="ProtNLM"/>
    </source>
</evidence>
<feature type="region of interest" description="Disordered" evidence="4">
    <location>
        <begin position="52"/>
        <end position="84"/>
    </location>
</feature>
<accession>A0A388L0Z2</accession>
<dbReference type="Proteomes" id="UP000265515">
    <property type="component" value="Unassembled WGS sequence"/>
</dbReference>
<dbReference type="SUPFAM" id="SSF54565">
    <property type="entry name" value="Ribosomal protein S16"/>
    <property type="match status" value="1"/>
</dbReference>
<dbReference type="Gene3D" id="3.30.1320.10">
    <property type="match status" value="1"/>
</dbReference>
<dbReference type="NCBIfam" id="TIGR00002">
    <property type="entry name" value="S16"/>
    <property type="match status" value="1"/>
</dbReference>
<dbReference type="Pfam" id="PF00886">
    <property type="entry name" value="Ribosomal_S16"/>
    <property type="match status" value="1"/>
</dbReference>
<keyword evidence="6" id="KW-1185">Reference proteome</keyword>
<dbReference type="OrthoDB" id="407221at2759"/>
<evidence type="ECO:0000256" key="1">
    <source>
        <dbReference type="ARBA" id="ARBA00006668"/>
    </source>
</evidence>
<dbReference type="AlphaFoldDB" id="A0A388L0Z2"/>
<protein>
    <recommendedName>
        <fullName evidence="7">Ribosomal protein S16</fullName>
    </recommendedName>
</protein>
<dbReference type="InterPro" id="IPR000307">
    <property type="entry name" value="Ribosomal_bS16"/>
</dbReference>
<dbReference type="GO" id="GO:0005739">
    <property type="term" value="C:mitochondrion"/>
    <property type="evidence" value="ECO:0007669"/>
    <property type="project" value="GOC"/>
</dbReference>
<proteinExistence type="inferred from homology"/>
<dbReference type="Gramene" id="GBG75994">
    <property type="protein sequence ID" value="GBG75994"/>
    <property type="gene ID" value="CBR_g21235"/>
</dbReference>
<keyword evidence="2" id="KW-0689">Ribosomal protein</keyword>
<dbReference type="GO" id="GO:0015935">
    <property type="term" value="C:small ribosomal subunit"/>
    <property type="evidence" value="ECO:0007669"/>
    <property type="project" value="TreeGrafter"/>
</dbReference>
<dbReference type="EMBL" id="BFEA01000235">
    <property type="protein sequence ID" value="GBG75994.1"/>
    <property type="molecule type" value="Genomic_DNA"/>
</dbReference>
<sequence length="84" mass="8939">MVGHYDPLPGKDGMKRVGLDFERIRYWLSVGAQPSDTVARLLGKAGILPQFPRRKAAQHADRPANAPATSSVPESEGKGGGSVL</sequence>